<evidence type="ECO:0000256" key="15">
    <source>
        <dbReference type="SAM" id="MobiDB-lite"/>
    </source>
</evidence>
<dbReference type="FunFam" id="2.30.42.10:FF:000008">
    <property type="entry name" value="microtubule-associated serine/threonine-protein kinase 4 isoform X2"/>
    <property type="match status" value="1"/>
</dbReference>
<dbReference type="InterPro" id="IPR015022">
    <property type="entry name" value="MAST_pre-PK_dom"/>
</dbReference>
<feature type="compositionally biased region" description="Basic and acidic residues" evidence="15">
    <location>
        <begin position="1466"/>
        <end position="1634"/>
    </location>
</feature>
<comment type="subcellular location">
    <subcellularLocation>
        <location evidence="2">Cytoplasm</location>
    </subcellularLocation>
</comment>
<dbReference type="GO" id="GO:0005524">
    <property type="term" value="F:ATP binding"/>
    <property type="evidence" value="ECO:0007669"/>
    <property type="project" value="UniProtKB-KW"/>
</dbReference>
<keyword evidence="10" id="KW-0418">Kinase</keyword>
<feature type="domain" description="AGC-kinase C-terminal" evidence="18">
    <location>
        <begin position="741"/>
        <end position="820"/>
    </location>
</feature>
<feature type="region of interest" description="Disordered" evidence="15">
    <location>
        <begin position="186"/>
        <end position="264"/>
    </location>
</feature>
<dbReference type="InterPro" id="IPR001478">
    <property type="entry name" value="PDZ"/>
</dbReference>
<dbReference type="GO" id="GO:0035556">
    <property type="term" value="P:intracellular signal transduction"/>
    <property type="evidence" value="ECO:0007669"/>
    <property type="project" value="TreeGrafter"/>
</dbReference>
<dbReference type="Gene3D" id="3.30.200.20">
    <property type="entry name" value="Phosphorylase Kinase, domain 1"/>
    <property type="match status" value="1"/>
</dbReference>
<feature type="compositionally biased region" description="Basic and acidic residues" evidence="15">
    <location>
        <begin position="1338"/>
        <end position="1356"/>
    </location>
</feature>
<feature type="compositionally biased region" description="Low complexity" evidence="15">
    <location>
        <begin position="1703"/>
        <end position="1712"/>
    </location>
</feature>
<dbReference type="CDD" id="cd06705">
    <property type="entry name" value="PDZ_MAST"/>
    <property type="match status" value="1"/>
</dbReference>
<dbReference type="EC" id="2.7.11.1" evidence="4"/>
<dbReference type="SMART" id="SM00228">
    <property type="entry name" value="PDZ"/>
    <property type="match status" value="1"/>
</dbReference>
<dbReference type="CDD" id="cd05609">
    <property type="entry name" value="STKc_MAST"/>
    <property type="match status" value="1"/>
</dbReference>
<feature type="compositionally biased region" description="Low complexity" evidence="15">
    <location>
        <begin position="1000"/>
        <end position="1010"/>
    </location>
</feature>
<gene>
    <name evidence="19" type="ORF">LNINA_LOCUS6186</name>
</gene>
<dbReference type="Proteomes" id="UP001497472">
    <property type="component" value="Unassembled WGS sequence"/>
</dbReference>
<dbReference type="InterPro" id="IPR011009">
    <property type="entry name" value="Kinase-like_dom_sf"/>
</dbReference>
<feature type="region of interest" description="Disordered" evidence="15">
    <location>
        <begin position="991"/>
        <end position="1020"/>
    </location>
</feature>
<dbReference type="FunFam" id="1.10.510.10:FF:000012">
    <property type="entry name" value="microtubule-associated serine/threonine-protein kinase 2 isoform X1"/>
    <property type="match status" value="1"/>
</dbReference>
<feature type="compositionally biased region" description="Basic and acidic residues" evidence="15">
    <location>
        <begin position="1647"/>
        <end position="1656"/>
    </location>
</feature>
<dbReference type="InterPro" id="IPR000961">
    <property type="entry name" value="AGC-kinase_C"/>
</dbReference>
<evidence type="ECO:0000256" key="2">
    <source>
        <dbReference type="ARBA" id="ARBA00004496"/>
    </source>
</evidence>
<accession>A0AAV1JF28</accession>
<dbReference type="Gene3D" id="1.20.1480.20">
    <property type="entry name" value="MAST3 pre-PK domain-like"/>
    <property type="match status" value="1"/>
</dbReference>
<feature type="compositionally biased region" description="Basic and acidic residues" evidence="15">
    <location>
        <begin position="935"/>
        <end position="958"/>
    </location>
</feature>
<dbReference type="EMBL" id="CAVLEF010000008">
    <property type="protein sequence ID" value="CAK1546634.1"/>
    <property type="molecule type" value="Genomic_DNA"/>
</dbReference>
<feature type="region of interest" description="Disordered" evidence="15">
    <location>
        <begin position="1119"/>
        <end position="1191"/>
    </location>
</feature>
<dbReference type="PROSITE" id="PS00108">
    <property type="entry name" value="PROTEIN_KINASE_ST"/>
    <property type="match status" value="1"/>
</dbReference>
<dbReference type="InterPro" id="IPR023142">
    <property type="entry name" value="MAST_pre-PK_dom_sf"/>
</dbReference>
<dbReference type="Gene3D" id="2.30.42.10">
    <property type="match status" value="1"/>
</dbReference>
<keyword evidence="20" id="KW-1185">Reference proteome</keyword>
<evidence type="ECO:0000259" key="16">
    <source>
        <dbReference type="PROSITE" id="PS50011"/>
    </source>
</evidence>
<feature type="region of interest" description="Disordered" evidence="15">
    <location>
        <begin position="778"/>
        <end position="798"/>
    </location>
</feature>
<evidence type="ECO:0000256" key="3">
    <source>
        <dbReference type="ARBA" id="ARBA00009903"/>
    </source>
</evidence>
<dbReference type="SMART" id="SM00220">
    <property type="entry name" value="S_TKc"/>
    <property type="match status" value="1"/>
</dbReference>
<proteinExistence type="inferred from homology"/>
<feature type="domain" description="Protein kinase" evidence="16">
    <location>
        <begin position="467"/>
        <end position="740"/>
    </location>
</feature>
<keyword evidence="7" id="KW-0597">Phosphoprotein</keyword>
<keyword evidence="11" id="KW-0067">ATP-binding</keyword>
<feature type="compositionally biased region" description="Low complexity" evidence="15">
    <location>
        <begin position="1169"/>
        <end position="1178"/>
    </location>
</feature>
<feature type="domain" description="PDZ" evidence="17">
    <location>
        <begin position="1034"/>
        <end position="1107"/>
    </location>
</feature>
<dbReference type="FunFam" id="3.30.200.20:FF:000012">
    <property type="entry name" value="microtubule-associated serine/threonine-protein kinase 2 isoform X1"/>
    <property type="match status" value="1"/>
</dbReference>
<dbReference type="GO" id="GO:0005737">
    <property type="term" value="C:cytoplasm"/>
    <property type="evidence" value="ECO:0007669"/>
    <property type="project" value="UniProtKB-SubCell"/>
</dbReference>
<dbReference type="Pfam" id="PF08926">
    <property type="entry name" value="DUF1908"/>
    <property type="match status" value="1"/>
</dbReference>
<feature type="region of interest" description="Disordered" evidence="15">
    <location>
        <begin position="1450"/>
        <end position="1712"/>
    </location>
</feature>
<evidence type="ECO:0000259" key="18">
    <source>
        <dbReference type="PROSITE" id="PS51285"/>
    </source>
</evidence>
<feature type="compositionally biased region" description="Basic residues" evidence="15">
    <location>
        <begin position="1657"/>
        <end position="1666"/>
    </location>
</feature>
<dbReference type="PANTHER" id="PTHR24356:SF414">
    <property type="entry name" value="NON-SPECIFIC SERINE_THREONINE PROTEIN KINASE"/>
    <property type="match status" value="1"/>
</dbReference>
<evidence type="ECO:0000256" key="11">
    <source>
        <dbReference type="ARBA" id="ARBA00022840"/>
    </source>
</evidence>
<evidence type="ECO:0000256" key="8">
    <source>
        <dbReference type="ARBA" id="ARBA00022679"/>
    </source>
</evidence>
<evidence type="ECO:0000256" key="7">
    <source>
        <dbReference type="ARBA" id="ARBA00022553"/>
    </source>
</evidence>
<protein>
    <recommendedName>
        <fullName evidence="4">non-specific serine/threonine protein kinase</fullName>
        <ecNumber evidence="4">2.7.11.1</ecNumber>
    </recommendedName>
</protein>
<dbReference type="Gene3D" id="1.10.510.10">
    <property type="entry name" value="Transferase(Phosphotransferase) domain 1"/>
    <property type="match status" value="1"/>
</dbReference>
<evidence type="ECO:0000256" key="10">
    <source>
        <dbReference type="ARBA" id="ARBA00022777"/>
    </source>
</evidence>
<comment type="cofactor">
    <cofactor evidence="1">
        <name>Mg(2+)</name>
        <dbReference type="ChEBI" id="CHEBI:18420"/>
    </cofactor>
</comment>
<evidence type="ECO:0000256" key="9">
    <source>
        <dbReference type="ARBA" id="ARBA00022741"/>
    </source>
</evidence>
<feature type="region of interest" description="Disordered" evidence="15">
    <location>
        <begin position="427"/>
        <end position="462"/>
    </location>
</feature>
<feature type="compositionally biased region" description="Basic residues" evidence="15">
    <location>
        <begin position="897"/>
        <end position="910"/>
    </location>
</feature>
<feature type="region of interest" description="Disordered" evidence="15">
    <location>
        <begin position="893"/>
        <end position="916"/>
    </location>
</feature>
<dbReference type="InterPro" id="IPR050236">
    <property type="entry name" value="Ser_Thr_kinase_AGC"/>
</dbReference>
<keyword evidence="8" id="KW-0808">Transferase</keyword>
<dbReference type="PROSITE" id="PS50011">
    <property type="entry name" value="PROTEIN_KINASE_DOM"/>
    <property type="match status" value="1"/>
</dbReference>
<feature type="compositionally biased region" description="Polar residues" evidence="15">
    <location>
        <begin position="864"/>
        <end position="873"/>
    </location>
</feature>
<dbReference type="SUPFAM" id="SSF50156">
    <property type="entry name" value="PDZ domain-like"/>
    <property type="match status" value="1"/>
</dbReference>
<evidence type="ECO:0000256" key="14">
    <source>
        <dbReference type="ARBA" id="ARBA00048679"/>
    </source>
</evidence>
<dbReference type="Pfam" id="PF00069">
    <property type="entry name" value="Pkinase"/>
    <property type="match status" value="1"/>
</dbReference>
<evidence type="ECO:0000256" key="5">
    <source>
        <dbReference type="ARBA" id="ARBA00022490"/>
    </source>
</evidence>
<evidence type="ECO:0000256" key="4">
    <source>
        <dbReference type="ARBA" id="ARBA00012513"/>
    </source>
</evidence>
<feature type="region of interest" description="Disordered" evidence="15">
    <location>
        <begin position="1228"/>
        <end position="1270"/>
    </location>
</feature>
<feature type="region of interest" description="Disordered" evidence="15">
    <location>
        <begin position="820"/>
        <end position="881"/>
    </location>
</feature>
<feature type="compositionally biased region" description="Pro residues" evidence="15">
    <location>
        <begin position="1236"/>
        <end position="1246"/>
    </location>
</feature>
<dbReference type="Pfam" id="PF17820">
    <property type="entry name" value="PDZ_6"/>
    <property type="match status" value="1"/>
</dbReference>
<evidence type="ECO:0000313" key="19">
    <source>
        <dbReference type="EMBL" id="CAK1546634.1"/>
    </source>
</evidence>
<dbReference type="InterPro" id="IPR041489">
    <property type="entry name" value="PDZ_6"/>
</dbReference>
<keyword evidence="12" id="KW-0460">Magnesium</keyword>
<feature type="compositionally biased region" description="Pro residues" evidence="15">
    <location>
        <begin position="844"/>
        <end position="853"/>
    </location>
</feature>
<keyword evidence="5" id="KW-0963">Cytoplasm</keyword>
<dbReference type="FunFam" id="1.20.1480.20:FF:000001">
    <property type="entry name" value="microtubule-associated serine/threonine-protein kinase 4 isoform X1"/>
    <property type="match status" value="1"/>
</dbReference>
<dbReference type="PROSITE" id="PS50106">
    <property type="entry name" value="PDZ"/>
    <property type="match status" value="1"/>
</dbReference>
<comment type="caution">
    <text evidence="19">The sequence shown here is derived from an EMBL/GenBank/DDBJ whole genome shotgun (WGS) entry which is preliminary data.</text>
</comment>
<evidence type="ECO:0000259" key="17">
    <source>
        <dbReference type="PROSITE" id="PS50106"/>
    </source>
</evidence>
<reference evidence="19 20" key="1">
    <citation type="submission" date="2023-11" db="EMBL/GenBank/DDBJ databases">
        <authorList>
            <person name="Okamura Y."/>
        </authorList>
    </citation>
    <scope>NUCLEOTIDE SEQUENCE [LARGE SCALE GENOMIC DNA]</scope>
</reference>
<dbReference type="InterPro" id="IPR036034">
    <property type="entry name" value="PDZ_sf"/>
</dbReference>
<feature type="compositionally biased region" description="Polar residues" evidence="15">
    <location>
        <begin position="1367"/>
        <end position="1382"/>
    </location>
</feature>
<dbReference type="SUPFAM" id="SSF56112">
    <property type="entry name" value="Protein kinase-like (PK-like)"/>
    <property type="match status" value="1"/>
</dbReference>
<evidence type="ECO:0000256" key="1">
    <source>
        <dbReference type="ARBA" id="ARBA00001946"/>
    </source>
</evidence>
<evidence type="ECO:0000256" key="13">
    <source>
        <dbReference type="ARBA" id="ARBA00047899"/>
    </source>
</evidence>
<comment type="catalytic activity">
    <reaction evidence="13">
        <text>L-threonyl-[protein] + ATP = O-phospho-L-threonyl-[protein] + ADP + H(+)</text>
        <dbReference type="Rhea" id="RHEA:46608"/>
        <dbReference type="Rhea" id="RHEA-COMP:11060"/>
        <dbReference type="Rhea" id="RHEA-COMP:11605"/>
        <dbReference type="ChEBI" id="CHEBI:15378"/>
        <dbReference type="ChEBI" id="CHEBI:30013"/>
        <dbReference type="ChEBI" id="CHEBI:30616"/>
        <dbReference type="ChEBI" id="CHEBI:61977"/>
        <dbReference type="ChEBI" id="CHEBI:456216"/>
        <dbReference type="EC" id="2.7.11.1"/>
    </reaction>
</comment>
<feature type="region of interest" description="Disordered" evidence="15">
    <location>
        <begin position="930"/>
        <end position="975"/>
    </location>
</feature>
<feature type="compositionally biased region" description="Polar residues" evidence="15">
    <location>
        <begin position="196"/>
        <end position="211"/>
    </location>
</feature>
<dbReference type="GO" id="GO:0000287">
    <property type="term" value="F:magnesium ion binding"/>
    <property type="evidence" value="ECO:0007669"/>
    <property type="project" value="InterPro"/>
</dbReference>
<comment type="similarity">
    <text evidence="3">Belongs to the protein kinase superfamily. AGC Ser/Thr protein kinase family.</text>
</comment>
<feature type="compositionally biased region" description="Basic and acidic residues" evidence="15">
    <location>
        <begin position="1687"/>
        <end position="1696"/>
    </location>
</feature>
<evidence type="ECO:0000256" key="6">
    <source>
        <dbReference type="ARBA" id="ARBA00022527"/>
    </source>
</evidence>
<feature type="compositionally biased region" description="Polar residues" evidence="15">
    <location>
        <begin position="1"/>
        <end position="10"/>
    </location>
</feature>
<feature type="region of interest" description="Disordered" evidence="15">
    <location>
        <begin position="1320"/>
        <end position="1386"/>
    </location>
</feature>
<organism evidence="19 20">
    <name type="scientific">Leptosia nina</name>
    <dbReference type="NCBI Taxonomy" id="320188"/>
    <lineage>
        <taxon>Eukaryota</taxon>
        <taxon>Metazoa</taxon>
        <taxon>Ecdysozoa</taxon>
        <taxon>Arthropoda</taxon>
        <taxon>Hexapoda</taxon>
        <taxon>Insecta</taxon>
        <taxon>Pterygota</taxon>
        <taxon>Neoptera</taxon>
        <taxon>Endopterygota</taxon>
        <taxon>Lepidoptera</taxon>
        <taxon>Glossata</taxon>
        <taxon>Ditrysia</taxon>
        <taxon>Papilionoidea</taxon>
        <taxon>Pieridae</taxon>
        <taxon>Pierinae</taxon>
        <taxon>Leptosia</taxon>
    </lineage>
</organism>
<name>A0AAV1JF28_9NEOP</name>
<dbReference type="PROSITE" id="PS51285">
    <property type="entry name" value="AGC_KINASE_CTER"/>
    <property type="match status" value="1"/>
</dbReference>
<feature type="compositionally biased region" description="Pro residues" evidence="15">
    <location>
        <begin position="432"/>
        <end position="441"/>
    </location>
</feature>
<comment type="catalytic activity">
    <reaction evidence="14">
        <text>L-seryl-[protein] + ATP = O-phospho-L-seryl-[protein] + ADP + H(+)</text>
        <dbReference type="Rhea" id="RHEA:17989"/>
        <dbReference type="Rhea" id="RHEA-COMP:9863"/>
        <dbReference type="Rhea" id="RHEA-COMP:11604"/>
        <dbReference type="ChEBI" id="CHEBI:15378"/>
        <dbReference type="ChEBI" id="CHEBI:29999"/>
        <dbReference type="ChEBI" id="CHEBI:30616"/>
        <dbReference type="ChEBI" id="CHEBI:83421"/>
        <dbReference type="ChEBI" id="CHEBI:456216"/>
        <dbReference type="EC" id="2.7.11.1"/>
    </reaction>
</comment>
<feature type="region of interest" description="Disordered" evidence="15">
    <location>
        <begin position="1"/>
        <end position="90"/>
    </location>
</feature>
<dbReference type="GO" id="GO:0004674">
    <property type="term" value="F:protein serine/threonine kinase activity"/>
    <property type="evidence" value="ECO:0007669"/>
    <property type="project" value="UniProtKB-KW"/>
</dbReference>
<dbReference type="InterPro" id="IPR008271">
    <property type="entry name" value="Ser/Thr_kinase_AS"/>
</dbReference>
<keyword evidence="6" id="KW-0723">Serine/threonine-protein kinase</keyword>
<dbReference type="PANTHER" id="PTHR24356">
    <property type="entry name" value="SERINE/THREONINE-PROTEIN KINASE"/>
    <property type="match status" value="1"/>
</dbReference>
<dbReference type="InterPro" id="IPR000719">
    <property type="entry name" value="Prot_kinase_dom"/>
</dbReference>
<sequence>MDRRCSQSVRTLVFDDSDSDPPKRDQKKNLSTSVAPPSLNQSAEDASKRSNLVRMRRSALGKSAPTLSVHVKEPCAVSRRPSRLPPPPPHHRLSLVVGSGRCSSPGTGPLSPAEGPRWHAHHAHPLHHALLSSSVKRGKDLDGRRWSVASLPSSGYGTTPGSSSLSSQCSSQERLLAVQAACEPPPRAHCPHCHQHQNSLNSSQGSGMNWASLSDSGGSGPGPRPVSPPHSPSPRNIPRRVRSRSLSSPSRSPGGGSVGSDGSREDAVTAMSALFAARFPAAQRAMNDKLRSLIDELTELDKKPDRPPIERFVQRQVLEMARDCLHKSESKQVTSSYFYDMADSLDRLLAETREKSAEAGGRVAPLVTRLTLAMARPARLLECLEFDPERFYRLLEVAEGHARQLQGVSTDIPQYIIHKLGLSKDPLVELSVPPPPPPPQNSSPSKLRGRSSPPGGIGGSAPSENDYQVIKLISNGAYGAVYLVKHKQTRQRYAMKKISKNNLILRNQVEQAFAERDILSFADNPFVVTMYCSFETKRHLCLILEFVEGGDCATLLRAGPLPPDMARHYFAEAVLAVEYLHSYGIVHRDLKPDNLLITATGHIKLTDFGLSKMGLMSLATNLYEEYADREARQFSDKQVCGTPEYIAPEVILRQGYGKPVDWWSMGIILYEFLVGCVPFFGDTPEELFAHTVNDDIEWPSEDDFPIAVEARAIITELLARNPRDRLGTGGTHQVKEHIYFYGLDWNNLLRRKAEFIPQLENDEDTSYFDSRCDRYNHSEVETDEQEGETTATAEGGAGGEEAGLFAAFSSTSPQWRRHYHSHSSRVSIESTDSWPGTPDSAGPPSTPTAPPPTSHHHPKCPMISANSAESSQTDSDDVSPAARRRVALRPTPLAHSHSTHAAHLHSHSHLTHGPSTLAQPTLQTQLHPALLPKPSESKKEKEDKSFDKVDKADRDKSKPIALSAPKSMRRSASTSGLSLVIHPAEDSIISMGGGSPCAGNTSSTNSSRDSSPCRDPPSPFAIANHSLIQSSKPPIVVRRGPRGFGFTIHTVRVYYGDTDYYTMHHLVSAVSEQGAAWAAGLRAGDLITQLNGESVQGLLHTQVLRLLLAAPHATLRATPLDQTTIQAGGRRRSGGRRASAPPRPRPRRRCSLFRRISTKRASQEMHQMVSGGSSESSSPAPPSVPAMTDAPLHNTATTHYQRPSSLHGLKHKLGGGEVRRASLQHMPLSPLARTPSPSPQPVPAPASPTSRGCEARSPSPLATRECRRAWPRRDPASPLLRRALSPDRLHPRSAEAKCSISPLCCGGVSTSGTTTVATTRRAGSWRAPAPAPPTPPPPDKEEPLLPRIAEEKDSPTHHAARLPTRTPAKQSTPSIFTSSPKASLDKSTFDGNASFASLSLSDESFVDSSMDTSNIESSREIPMYLTVTDSRSSTDPSITVSDINKKLSFTQESSSIPEIQVKTRKKSDSSLKEEDVKSKDKSKSKERAELKKQDSIKKVDKTDTKELKKQDSIKKIEKAETKEKVQETKDEKKDKMERSGSVKRVESRQEKQEREKETKLEKLERQEREKELKLEKLEREKEMKEARKQEKQEKAEKKQEKEAKRSESLKKEFKKQESVETLKSPEAETSEGRSKSVVSKLLGVMGRKRDDDEHKAKKDKHAKKKNTSIPQPQILPGKQNDTGMSTDKFEKEDDKKAKKGRGRASSSSSGEK</sequence>
<feature type="compositionally biased region" description="Pro residues" evidence="15">
    <location>
        <begin position="222"/>
        <end position="232"/>
    </location>
</feature>
<keyword evidence="9" id="KW-0547">Nucleotide-binding</keyword>
<dbReference type="InterPro" id="IPR037711">
    <property type="entry name" value="MAST"/>
</dbReference>
<feature type="compositionally biased region" description="Basic residues" evidence="15">
    <location>
        <begin position="1144"/>
        <end position="1158"/>
    </location>
</feature>
<evidence type="ECO:0000313" key="20">
    <source>
        <dbReference type="Proteomes" id="UP001497472"/>
    </source>
</evidence>
<evidence type="ECO:0000256" key="12">
    <source>
        <dbReference type="ARBA" id="ARBA00022842"/>
    </source>
</evidence>
<dbReference type="SUPFAM" id="SSF140482">
    <property type="entry name" value="MAST3 pre-PK domain-like"/>
    <property type="match status" value="1"/>
</dbReference>
<feature type="compositionally biased region" description="Polar residues" evidence="15">
    <location>
        <begin position="29"/>
        <end position="44"/>
    </location>
</feature>